<keyword evidence="7" id="KW-0961">Cell wall biogenesis/degradation</keyword>
<evidence type="ECO:0000256" key="7">
    <source>
        <dbReference type="ARBA" id="ARBA00023316"/>
    </source>
</evidence>
<reference evidence="11" key="1">
    <citation type="submission" date="2022-02" db="EMBL/GenBank/DDBJ databases">
        <authorList>
            <person name="Henning P.M."/>
            <person name="McCubbin A.G."/>
            <person name="Shore J.S."/>
        </authorList>
    </citation>
    <scope>NUCLEOTIDE SEQUENCE</scope>
    <source>
        <strain evidence="11">F60SS</strain>
        <tissue evidence="11">Leaves</tissue>
    </source>
</reference>
<dbReference type="GO" id="GO:0005975">
    <property type="term" value="P:carbohydrate metabolic process"/>
    <property type="evidence" value="ECO:0007669"/>
    <property type="project" value="InterPro"/>
</dbReference>
<keyword evidence="4" id="KW-0964">Secreted</keyword>
<keyword evidence="3" id="KW-0134">Cell wall</keyword>
<name>A0A9Q0FF66_9ROSI</name>
<evidence type="ECO:0000256" key="6">
    <source>
        <dbReference type="ARBA" id="ARBA00023295"/>
    </source>
</evidence>
<evidence type="ECO:0000256" key="5">
    <source>
        <dbReference type="ARBA" id="ARBA00022801"/>
    </source>
</evidence>
<dbReference type="InterPro" id="IPR012334">
    <property type="entry name" value="Pectin_lyas_fold"/>
</dbReference>
<evidence type="ECO:0000256" key="2">
    <source>
        <dbReference type="ARBA" id="ARBA00008834"/>
    </source>
</evidence>
<dbReference type="OrthoDB" id="187139at2759"/>
<comment type="subcellular location">
    <subcellularLocation>
        <location evidence="1">Secreted</location>
        <location evidence="1">Cell wall</location>
    </subcellularLocation>
</comment>
<dbReference type="InterPro" id="IPR011050">
    <property type="entry name" value="Pectin_lyase_fold/virulence"/>
</dbReference>
<dbReference type="SUPFAM" id="SSF51126">
    <property type="entry name" value="Pectin lyase-like"/>
    <property type="match status" value="3"/>
</dbReference>
<dbReference type="Proteomes" id="UP001141552">
    <property type="component" value="Unassembled WGS sequence"/>
</dbReference>
<dbReference type="GO" id="GO:0004650">
    <property type="term" value="F:polygalacturonase activity"/>
    <property type="evidence" value="ECO:0007669"/>
    <property type="project" value="InterPro"/>
</dbReference>
<protein>
    <recommendedName>
        <fullName evidence="13">Pectate lyase superfamily protein domain-containing protein</fullName>
    </recommendedName>
</protein>
<sequence length="1070" mass="114525">MRMAKFFFHNYTLHYFILLQLCIISTSSARPSINVLKYGAKPNGITDSTQAFLDAWTAACACESSTMIYIPKGRYLLSPLSFQGDECKSPEITVRIDGTLVAPLDYMVLAKSENWINFNKVSGVSILGGALDAKGTGLWACKAAGNYNCPTGATTLRFSNSNNISINGLLSLNSQMFHIAINGCENVIVQRVRVIAAGDSPNTDGIHIQLSKNVTVMYSTIQTGDDCISIGPGSENLWIEGVRCGPGHGISIGSLGKDKEEPGVQNVTVTRSIFADTTNGFRIKSWARPSNGFVQGVRFVGALMRNVQNPIVIDQHYCPHNSNCPNQESGIQVSDVLYQGIRGSSATQIAVKFDCSCTNPCKDIKLQGVNLTFVDQEAQSSCSNAAGIALGRVLPETSMAKLLCLNIVVLALLAFPTISTSSAIASYNVLKYGAKPNGKTDSTQAFLDAWNAACASESSTLIYVPKGRYLLGSLAFKGDGCKSPDITIRIDGTLIAPEDYRILGQSASWISFEKVNGVSVVGGALDAKGSPLWACKATGNNCPSGATVSSLVSLNSQMFHIVINGCQDVLVQGVRVIAAGDSPNTDGIHVQLSKNVVIMNSSIKTGDDCISIGPGTENLWIEGVKCGPGHGISIGSLAKDAEEQGVQNVTVKRTIFADTQNGFRIKSWARPSNGFVQGVRFIGAIMHNVQNPILIDQHYCPHNLNCPTQVSGVQISDVLYRGIRGTSATPVAIKFDCSSKNPCKGIRMEDVNLTYLNQAAQSSCSNANGNVAGQVSTINVIKYGAKPHGKTDSTQAFLNAWIAACGCESPTTIYVPKGRYLLGSLDLQGKKCKSPKITIKIDGTLVAPEDYRILGQCKSWISFEDVTNVSILVCALDAKGSSLWACKAAKGNCPKGATTISFWNSKNIKIKGLRSLNAQLYHIVVNGCENVLVKRVRTIAPGDSPNTDGIHVELSKNVVIKNSAMKAGDDCISIGRGTVDLRIEGVKCGPGHGISLAKEEDEPGVQNVTVKRTVFTGSTNGFRIKSWARHSNGFERGVRFVGAVMHNVQFPIIIDQDYCPHNLNCPKQVS</sequence>
<evidence type="ECO:0000256" key="1">
    <source>
        <dbReference type="ARBA" id="ARBA00004191"/>
    </source>
</evidence>
<keyword evidence="6 9" id="KW-0326">Glycosidase</keyword>
<feature type="signal peptide" evidence="10">
    <location>
        <begin position="1"/>
        <end position="29"/>
    </location>
</feature>
<dbReference type="GO" id="GO:0071555">
    <property type="term" value="P:cell wall organization"/>
    <property type="evidence" value="ECO:0007669"/>
    <property type="project" value="UniProtKB-KW"/>
</dbReference>
<evidence type="ECO:0000256" key="3">
    <source>
        <dbReference type="ARBA" id="ARBA00022512"/>
    </source>
</evidence>
<gene>
    <name evidence="11" type="ORF">Tsubulata_021209</name>
</gene>
<keyword evidence="12" id="KW-1185">Reference proteome</keyword>
<proteinExistence type="inferred from homology"/>
<dbReference type="EMBL" id="JAKUCV010005689">
    <property type="protein sequence ID" value="KAJ4830247.1"/>
    <property type="molecule type" value="Genomic_DNA"/>
</dbReference>
<dbReference type="AlphaFoldDB" id="A0A9Q0FF66"/>
<dbReference type="PROSITE" id="PS00502">
    <property type="entry name" value="POLYGALACTURONASE"/>
    <property type="match status" value="2"/>
</dbReference>
<reference evidence="11" key="2">
    <citation type="journal article" date="2023" name="Plants (Basel)">
        <title>Annotation of the Turnera subulata (Passifloraceae) Draft Genome Reveals the S-Locus Evolved after the Divergence of Turneroideae from Passifloroideae in a Stepwise Manner.</title>
        <authorList>
            <person name="Henning P.M."/>
            <person name="Roalson E.H."/>
            <person name="Mir W."/>
            <person name="McCubbin A.G."/>
            <person name="Shore J.S."/>
        </authorList>
    </citation>
    <scope>NUCLEOTIDE SEQUENCE</scope>
    <source>
        <strain evidence="11">F60SS</strain>
    </source>
</reference>
<dbReference type="SMART" id="SM00710">
    <property type="entry name" value="PbH1"/>
    <property type="match status" value="13"/>
</dbReference>
<dbReference type="PANTHER" id="PTHR31375">
    <property type="match status" value="1"/>
</dbReference>
<organism evidence="11 12">
    <name type="scientific">Turnera subulata</name>
    <dbReference type="NCBI Taxonomy" id="218843"/>
    <lineage>
        <taxon>Eukaryota</taxon>
        <taxon>Viridiplantae</taxon>
        <taxon>Streptophyta</taxon>
        <taxon>Embryophyta</taxon>
        <taxon>Tracheophyta</taxon>
        <taxon>Spermatophyta</taxon>
        <taxon>Magnoliopsida</taxon>
        <taxon>eudicotyledons</taxon>
        <taxon>Gunneridae</taxon>
        <taxon>Pentapetalae</taxon>
        <taxon>rosids</taxon>
        <taxon>fabids</taxon>
        <taxon>Malpighiales</taxon>
        <taxon>Passifloraceae</taxon>
        <taxon>Turnera</taxon>
    </lineage>
</organism>
<evidence type="ECO:0000313" key="11">
    <source>
        <dbReference type="EMBL" id="KAJ4830247.1"/>
    </source>
</evidence>
<evidence type="ECO:0000256" key="10">
    <source>
        <dbReference type="SAM" id="SignalP"/>
    </source>
</evidence>
<evidence type="ECO:0008006" key="13">
    <source>
        <dbReference type="Google" id="ProtNLM"/>
    </source>
</evidence>
<dbReference type="InterPro" id="IPR006626">
    <property type="entry name" value="PbH1"/>
</dbReference>
<feature type="chain" id="PRO_5040352589" description="Pectate lyase superfamily protein domain-containing protein" evidence="10">
    <location>
        <begin position="30"/>
        <end position="1070"/>
    </location>
</feature>
<dbReference type="FunFam" id="2.160.20.10:FF:000004">
    <property type="entry name" value="Pectin lyase-like superfamily protein"/>
    <property type="match status" value="2"/>
</dbReference>
<keyword evidence="5 9" id="KW-0378">Hydrolase</keyword>
<dbReference type="InterPro" id="IPR000743">
    <property type="entry name" value="Glyco_hydro_28"/>
</dbReference>
<evidence type="ECO:0000313" key="12">
    <source>
        <dbReference type="Proteomes" id="UP001141552"/>
    </source>
</evidence>
<dbReference type="Gene3D" id="2.160.20.10">
    <property type="entry name" value="Single-stranded right-handed beta-helix, Pectin lyase-like"/>
    <property type="match status" value="3"/>
</dbReference>
<accession>A0A9Q0FF66</accession>
<evidence type="ECO:0000256" key="9">
    <source>
        <dbReference type="RuleBase" id="RU361169"/>
    </source>
</evidence>
<comment type="caution">
    <text evidence="11">The sequence shown here is derived from an EMBL/GenBank/DDBJ whole genome shotgun (WGS) entry which is preliminary data.</text>
</comment>
<evidence type="ECO:0000256" key="8">
    <source>
        <dbReference type="PROSITE-ProRule" id="PRU10052"/>
    </source>
</evidence>
<dbReference type="Pfam" id="PF00295">
    <property type="entry name" value="Glyco_hydro_28"/>
    <property type="match status" value="3"/>
</dbReference>
<keyword evidence="10" id="KW-0732">Signal</keyword>
<feature type="active site" evidence="8">
    <location>
        <position position="630"/>
    </location>
</feature>
<comment type="similarity">
    <text evidence="2 9">Belongs to the glycosyl hydrolase 28 family.</text>
</comment>
<feature type="active site" evidence="8">
    <location>
        <position position="248"/>
    </location>
</feature>
<evidence type="ECO:0000256" key="4">
    <source>
        <dbReference type="ARBA" id="ARBA00022525"/>
    </source>
</evidence>